<dbReference type="Pfam" id="PF07238">
    <property type="entry name" value="PilZ"/>
    <property type="match status" value="1"/>
</dbReference>
<dbReference type="SUPFAM" id="SSF141371">
    <property type="entry name" value="PilZ domain-like"/>
    <property type="match status" value="1"/>
</dbReference>
<protein>
    <submittedName>
        <fullName evidence="2">PilZ domain-containing protein</fullName>
    </submittedName>
</protein>
<dbReference type="STRING" id="1513793.SAMN06296036_13434"/>
<reference evidence="3" key="1">
    <citation type="submission" date="2017-04" db="EMBL/GenBank/DDBJ databases">
        <authorList>
            <person name="Varghese N."/>
            <person name="Submissions S."/>
        </authorList>
    </citation>
    <scope>NUCLEOTIDE SEQUENCE [LARGE SCALE GENOMIC DNA]</scope>
    <source>
        <strain evidence="3">RKEM611</strain>
    </source>
</reference>
<dbReference type="EMBL" id="FWZT01000034">
    <property type="protein sequence ID" value="SMF80015.1"/>
    <property type="molecule type" value="Genomic_DNA"/>
</dbReference>
<dbReference type="GO" id="GO:0035438">
    <property type="term" value="F:cyclic-di-GMP binding"/>
    <property type="evidence" value="ECO:0007669"/>
    <property type="project" value="InterPro"/>
</dbReference>
<evidence type="ECO:0000313" key="3">
    <source>
        <dbReference type="Proteomes" id="UP000192907"/>
    </source>
</evidence>
<sequence length="122" mass="14161">MIGKSKGKTKKKGEAKEQRRYFRIEYPLSHRPEFVHKIGKFPIFDLSEGGLSFQVAPEYTFMETEKVTAEVRLVSGVSHTIKGRVIRVIGRKIIIEFIDPVPLSKIMEEERFLVQRQLLRAD</sequence>
<name>A0A1Y6CPA6_9BACT</name>
<dbReference type="AlphaFoldDB" id="A0A1Y6CPA6"/>
<evidence type="ECO:0000313" key="2">
    <source>
        <dbReference type="EMBL" id="SMF80015.1"/>
    </source>
</evidence>
<dbReference type="Proteomes" id="UP000192907">
    <property type="component" value="Unassembled WGS sequence"/>
</dbReference>
<accession>A0A1Y6CPA6</accession>
<dbReference type="Gene3D" id="2.40.10.220">
    <property type="entry name" value="predicted glycosyltransferase like domains"/>
    <property type="match status" value="1"/>
</dbReference>
<evidence type="ECO:0000259" key="1">
    <source>
        <dbReference type="Pfam" id="PF07238"/>
    </source>
</evidence>
<dbReference type="RefSeq" id="WP_132325770.1">
    <property type="nucleotide sequence ID" value="NZ_FWZT01000034.1"/>
</dbReference>
<feature type="domain" description="PilZ" evidence="1">
    <location>
        <begin position="17"/>
        <end position="102"/>
    </location>
</feature>
<keyword evidence="3" id="KW-1185">Reference proteome</keyword>
<gene>
    <name evidence="2" type="ORF">SAMN06296036_13434</name>
</gene>
<dbReference type="InterPro" id="IPR009875">
    <property type="entry name" value="PilZ_domain"/>
</dbReference>
<organism evidence="2 3">
    <name type="scientific">Pseudobacteriovorax antillogorgiicola</name>
    <dbReference type="NCBI Taxonomy" id="1513793"/>
    <lineage>
        <taxon>Bacteria</taxon>
        <taxon>Pseudomonadati</taxon>
        <taxon>Bdellovibrionota</taxon>
        <taxon>Oligoflexia</taxon>
        <taxon>Oligoflexales</taxon>
        <taxon>Pseudobacteriovoracaceae</taxon>
        <taxon>Pseudobacteriovorax</taxon>
    </lineage>
</organism>
<proteinExistence type="predicted"/>